<gene>
    <name evidence="2" type="ORF">CEURO_LOCUS1059</name>
</gene>
<dbReference type="EMBL" id="CAMAPE010000004">
    <property type="protein sequence ID" value="CAH9057290.1"/>
    <property type="molecule type" value="Genomic_DNA"/>
</dbReference>
<feature type="region of interest" description="Disordered" evidence="1">
    <location>
        <begin position="29"/>
        <end position="53"/>
    </location>
</feature>
<dbReference type="AlphaFoldDB" id="A0A9P0YHV9"/>
<feature type="region of interest" description="Disordered" evidence="1">
    <location>
        <begin position="61"/>
        <end position="80"/>
    </location>
</feature>
<accession>A0A9P0YHV9</accession>
<sequence>MQPDPSNRQTPTYAAAVAEKGDGFLIWSRSRRSGGCAGGTRGDPRGMEQQKVRGPRLVLEPSRLPEGIGPGRGGVRLRPPRPALYSLRRGCL</sequence>
<proteinExistence type="predicted"/>
<evidence type="ECO:0000313" key="2">
    <source>
        <dbReference type="EMBL" id="CAH9057290.1"/>
    </source>
</evidence>
<feature type="compositionally biased region" description="Basic and acidic residues" evidence="1">
    <location>
        <begin position="42"/>
        <end position="51"/>
    </location>
</feature>
<name>A0A9P0YHV9_CUSEU</name>
<reference evidence="2" key="1">
    <citation type="submission" date="2022-07" db="EMBL/GenBank/DDBJ databases">
        <authorList>
            <person name="Macas J."/>
            <person name="Novak P."/>
            <person name="Neumann P."/>
        </authorList>
    </citation>
    <scope>NUCLEOTIDE SEQUENCE</scope>
</reference>
<comment type="caution">
    <text evidence="2">The sequence shown here is derived from an EMBL/GenBank/DDBJ whole genome shotgun (WGS) entry which is preliminary data.</text>
</comment>
<protein>
    <submittedName>
        <fullName evidence="2">Uncharacterized protein</fullName>
    </submittedName>
</protein>
<evidence type="ECO:0000256" key="1">
    <source>
        <dbReference type="SAM" id="MobiDB-lite"/>
    </source>
</evidence>
<organism evidence="2 3">
    <name type="scientific">Cuscuta europaea</name>
    <name type="common">European dodder</name>
    <dbReference type="NCBI Taxonomy" id="41803"/>
    <lineage>
        <taxon>Eukaryota</taxon>
        <taxon>Viridiplantae</taxon>
        <taxon>Streptophyta</taxon>
        <taxon>Embryophyta</taxon>
        <taxon>Tracheophyta</taxon>
        <taxon>Spermatophyta</taxon>
        <taxon>Magnoliopsida</taxon>
        <taxon>eudicotyledons</taxon>
        <taxon>Gunneridae</taxon>
        <taxon>Pentapetalae</taxon>
        <taxon>asterids</taxon>
        <taxon>lamiids</taxon>
        <taxon>Solanales</taxon>
        <taxon>Convolvulaceae</taxon>
        <taxon>Cuscuteae</taxon>
        <taxon>Cuscuta</taxon>
        <taxon>Cuscuta subgen. Cuscuta</taxon>
    </lineage>
</organism>
<dbReference type="Proteomes" id="UP001152484">
    <property type="component" value="Unassembled WGS sequence"/>
</dbReference>
<evidence type="ECO:0000313" key="3">
    <source>
        <dbReference type="Proteomes" id="UP001152484"/>
    </source>
</evidence>
<keyword evidence="3" id="KW-1185">Reference proteome</keyword>